<protein>
    <submittedName>
        <fullName evidence="4">Transcriptional regulator, LuxR family</fullName>
    </submittedName>
</protein>
<dbReference type="GO" id="GO:0004016">
    <property type="term" value="F:adenylate cyclase activity"/>
    <property type="evidence" value="ECO:0007669"/>
    <property type="project" value="TreeGrafter"/>
</dbReference>
<accession>C8XK28</accession>
<dbReference type="SMART" id="SM00421">
    <property type="entry name" value="HTH_LUXR"/>
    <property type="match status" value="1"/>
</dbReference>
<dbReference type="STRING" id="479431.Namu_0281"/>
<dbReference type="PANTHER" id="PTHR16305:SF35">
    <property type="entry name" value="TRANSCRIPTIONAL ACTIVATOR DOMAIN"/>
    <property type="match status" value="1"/>
</dbReference>
<dbReference type="InterPro" id="IPR011990">
    <property type="entry name" value="TPR-like_helical_dom_sf"/>
</dbReference>
<feature type="domain" description="HTH luxR-type" evidence="3">
    <location>
        <begin position="882"/>
        <end position="947"/>
    </location>
</feature>
<organism evidence="4 5">
    <name type="scientific">Nakamurella multipartita (strain ATCC 700099 / DSM 44233 / CIP 104796 / JCM 9543 / NBRC 105858 / Y-104)</name>
    <name type="common">Microsphaera multipartita</name>
    <dbReference type="NCBI Taxonomy" id="479431"/>
    <lineage>
        <taxon>Bacteria</taxon>
        <taxon>Bacillati</taxon>
        <taxon>Actinomycetota</taxon>
        <taxon>Actinomycetes</taxon>
        <taxon>Nakamurellales</taxon>
        <taxon>Nakamurellaceae</taxon>
        <taxon>Nakamurella</taxon>
    </lineage>
</organism>
<dbReference type="Gene3D" id="1.25.40.10">
    <property type="entry name" value="Tetratricopeptide repeat domain"/>
    <property type="match status" value="2"/>
</dbReference>
<dbReference type="Pfam" id="PF13191">
    <property type="entry name" value="AAA_16"/>
    <property type="match status" value="1"/>
</dbReference>
<dbReference type="InterPro" id="IPR016032">
    <property type="entry name" value="Sig_transdc_resp-reg_C-effctor"/>
</dbReference>
<evidence type="ECO:0000256" key="1">
    <source>
        <dbReference type="ARBA" id="ARBA00022741"/>
    </source>
</evidence>
<dbReference type="Proteomes" id="UP000002218">
    <property type="component" value="Chromosome"/>
</dbReference>
<dbReference type="InterPro" id="IPR027417">
    <property type="entry name" value="P-loop_NTPase"/>
</dbReference>
<dbReference type="Pfam" id="PF00196">
    <property type="entry name" value="GerE"/>
    <property type="match status" value="1"/>
</dbReference>
<dbReference type="InterPro" id="IPR000792">
    <property type="entry name" value="Tscrpt_reg_LuxR_C"/>
</dbReference>
<evidence type="ECO:0000259" key="3">
    <source>
        <dbReference type="PROSITE" id="PS50043"/>
    </source>
</evidence>
<keyword evidence="5" id="KW-1185">Reference proteome</keyword>
<dbReference type="InParanoid" id="C8XK28"/>
<dbReference type="GO" id="GO:0005524">
    <property type="term" value="F:ATP binding"/>
    <property type="evidence" value="ECO:0007669"/>
    <property type="project" value="UniProtKB-KW"/>
</dbReference>
<dbReference type="EMBL" id="CP001737">
    <property type="protein sequence ID" value="ACV76711.1"/>
    <property type="molecule type" value="Genomic_DNA"/>
</dbReference>
<dbReference type="GO" id="GO:0005737">
    <property type="term" value="C:cytoplasm"/>
    <property type="evidence" value="ECO:0007669"/>
    <property type="project" value="TreeGrafter"/>
</dbReference>
<dbReference type="SUPFAM" id="SSF46894">
    <property type="entry name" value="C-terminal effector domain of the bipartite response regulators"/>
    <property type="match status" value="1"/>
</dbReference>
<dbReference type="eggNOG" id="COG3899">
    <property type="taxonomic scope" value="Bacteria"/>
</dbReference>
<reference evidence="5" key="1">
    <citation type="submission" date="2009-09" db="EMBL/GenBank/DDBJ databases">
        <title>The complete genome of Nakamurella multipartita DSM 44233.</title>
        <authorList>
            <consortium name="US DOE Joint Genome Institute (JGI-PGF)"/>
            <person name="Lucas S."/>
            <person name="Copeland A."/>
            <person name="Lapidus A."/>
            <person name="Glavina del Rio T."/>
            <person name="Dalin E."/>
            <person name="Tice H."/>
            <person name="Bruce D."/>
            <person name="Goodwin L."/>
            <person name="Pitluck S."/>
            <person name="Kyrpides N."/>
            <person name="Mavromatis K."/>
            <person name="Ivanova N."/>
            <person name="Ovchinnikova G."/>
            <person name="Sims D."/>
            <person name="Meincke L."/>
            <person name="Brettin T."/>
            <person name="Detter J.C."/>
            <person name="Han C."/>
            <person name="Larimer F."/>
            <person name="Land M."/>
            <person name="Hauser L."/>
            <person name="Markowitz V."/>
            <person name="Cheng J.-F."/>
            <person name="Hugenholtz P."/>
            <person name="Woyke T."/>
            <person name="Wu D."/>
            <person name="Klenk H.-P."/>
            <person name="Eisen J.A."/>
        </authorList>
    </citation>
    <scope>NUCLEOTIDE SEQUENCE [LARGE SCALE GENOMIC DNA]</scope>
    <source>
        <strain evidence="5">ATCC 700099 / DSM 44233 / CIP 104796 / JCM 9543 / NBRC 105858 / Y-104</strain>
    </source>
</reference>
<dbReference type="AlphaFoldDB" id="C8XK28"/>
<dbReference type="InterPro" id="IPR041664">
    <property type="entry name" value="AAA_16"/>
</dbReference>
<dbReference type="InterPro" id="IPR036388">
    <property type="entry name" value="WH-like_DNA-bd_sf"/>
</dbReference>
<sequence>MTGRASGDGGPSAGTLLERAGEISAIADAFGAAADGEGRVVVVAGRAGIGKSSLLAESQRAARAGGFSVLTARASDLEREFAFGVARQLFERAVRRSPQWWAGAADQARAVFDEVPAAPGGIFEDVSQSVLHGLYWLVVNASADGPLLLTVDDLQLCDRSSLRFLSYLSRRLDGLPVVVVAGYRTAGQPPADAALDELVGDPATQLVQPQPLTLEAVTEVLRRRMGTYPAPEFAADCRRVTGGNPLLLDELARALQADGVRPDAASVAAIATLGPRAVSRTVLARLAHAGPQAIAVAQALAVIGDWEGVAMVEAVTGLDADEIEAATRTLLRAEILQPGSPLRFVHPLVRDAVYRELTPVESERRHLRVADVLRTMGRPDEQIAAHALALQPAGREWVVTVLRAAALIAVHRGAADDALAYLRRAVIEPAPDDVRPRLLQELGMSESLANEPVSAIEHLRAAYQLASAPADRGEIVGVLSRMLIFTNPPGEAVELLRQARATLPADFGDLHDALVAVELYAGHFGADDADAGERLSLVRVPGPGSGPGARMLAATAAWDRALTGAPMAGCVALARAALDDGVLVRADPWFMSIVAAGVLVLADEAGAADVWARMLADGLRNGSQLTVSGVRLWQGWNFLEWGALDEAAHALGQYETDTIRRGGQHESGMAYWAGFHTRLLVDRGDLAGARAAWGRAAPAAPGSDGDLLLRRAELEVLLAEGQWQQALEAADRLDAVRRRVVNPAWVPVAGLRARALAGLQRWSEATAAAESGVSAARQWGAPRTVGSALRVLAGVLDAAGSDSCLPVFDQAVGALADSPARLELARAEAGLGGALRRRGQAVAARPHLARAVELATACGADSVAGPAAAELRVAGGRPRQRALTGIEALTPSERRAVELAAAGRTNKAIAQELFVTPKTVEVHLSSAYRKLGVTSRGELAALWARVG</sequence>
<keyword evidence="2" id="KW-0067">ATP-binding</keyword>
<dbReference type="PROSITE" id="PS00622">
    <property type="entry name" value="HTH_LUXR_1"/>
    <property type="match status" value="1"/>
</dbReference>
<reference evidence="4 5" key="2">
    <citation type="journal article" date="2010" name="Stand. Genomic Sci.">
        <title>Complete genome sequence of Nakamurella multipartita type strain (Y-104).</title>
        <authorList>
            <person name="Tice H."/>
            <person name="Mayilraj S."/>
            <person name="Sims D."/>
            <person name="Lapidus A."/>
            <person name="Nolan M."/>
            <person name="Lucas S."/>
            <person name="Glavina Del Rio T."/>
            <person name="Copeland A."/>
            <person name="Cheng J.F."/>
            <person name="Meincke L."/>
            <person name="Bruce D."/>
            <person name="Goodwin L."/>
            <person name="Pitluck S."/>
            <person name="Ivanova N."/>
            <person name="Mavromatis K."/>
            <person name="Ovchinnikova G."/>
            <person name="Pati A."/>
            <person name="Chen A."/>
            <person name="Palaniappan K."/>
            <person name="Land M."/>
            <person name="Hauser L."/>
            <person name="Chang Y.J."/>
            <person name="Jeffries C.D."/>
            <person name="Detter J.C."/>
            <person name="Brettin T."/>
            <person name="Rohde M."/>
            <person name="Goker M."/>
            <person name="Bristow J."/>
            <person name="Eisen J.A."/>
            <person name="Markowitz V."/>
            <person name="Hugenholtz P."/>
            <person name="Kyrpides N.C."/>
            <person name="Klenk H.P."/>
            <person name="Chen F."/>
        </authorList>
    </citation>
    <scope>NUCLEOTIDE SEQUENCE [LARGE SCALE GENOMIC DNA]</scope>
    <source>
        <strain evidence="5">ATCC 700099 / DSM 44233 / CIP 104796 / JCM 9543 / NBRC 105858 / Y-104</strain>
    </source>
</reference>
<dbReference type="GO" id="GO:0006355">
    <property type="term" value="P:regulation of DNA-templated transcription"/>
    <property type="evidence" value="ECO:0007669"/>
    <property type="project" value="InterPro"/>
</dbReference>
<dbReference type="SUPFAM" id="SSF48452">
    <property type="entry name" value="TPR-like"/>
    <property type="match status" value="1"/>
</dbReference>
<dbReference type="CDD" id="cd06170">
    <property type="entry name" value="LuxR_C_like"/>
    <property type="match status" value="1"/>
</dbReference>
<dbReference type="PRINTS" id="PR00038">
    <property type="entry name" value="HTHLUXR"/>
</dbReference>
<proteinExistence type="predicted"/>
<dbReference type="PROSITE" id="PS50043">
    <property type="entry name" value="HTH_LUXR_2"/>
    <property type="match status" value="1"/>
</dbReference>
<evidence type="ECO:0000313" key="5">
    <source>
        <dbReference type="Proteomes" id="UP000002218"/>
    </source>
</evidence>
<dbReference type="RefSeq" id="WP_012814186.1">
    <property type="nucleotide sequence ID" value="NC_013235.1"/>
</dbReference>
<keyword evidence="1" id="KW-0547">Nucleotide-binding</keyword>
<evidence type="ECO:0000256" key="2">
    <source>
        <dbReference type="ARBA" id="ARBA00022840"/>
    </source>
</evidence>
<dbReference type="Gene3D" id="1.10.10.10">
    <property type="entry name" value="Winged helix-like DNA-binding domain superfamily/Winged helix DNA-binding domain"/>
    <property type="match status" value="1"/>
</dbReference>
<name>C8XK28_NAKMY</name>
<dbReference type="KEGG" id="nml:Namu_0281"/>
<gene>
    <name evidence="4" type="ordered locus">Namu_0281</name>
</gene>
<dbReference type="SUPFAM" id="SSF52540">
    <property type="entry name" value="P-loop containing nucleoside triphosphate hydrolases"/>
    <property type="match status" value="1"/>
</dbReference>
<dbReference type="PANTHER" id="PTHR16305">
    <property type="entry name" value="TESTICULAR SOLUBLE ADENYLYL CYCLASE"/>
    <property type="match status" value="1"/>
</dbReference>
<dbReference type="HOGENOM" id="CLU_006850_1_1_11"/>
<dbReference type="eggNOG" id="COG2197">
    <property type="taxonomic scope" value="Bacteria"/>
</dbReference>
<evidence type="ECO:0000313" key="4">
    <source>
        <dbReference type="EMBL" id="ACV76711.1"/>
    </source>
</evidence>
<dbReference type="GO" id="GO:0003677">
    <property type="term" value="F:DNA binding"/>
    <property type="evidence" value="ECO:0007669"/>
    <property type="project" value="InterPro"/>
</dbReference>